<dbReference type="Proteomes" id="UP000003085">
    <property type="component" value="Unassembled WGS sequence"/>
</dbReference>
<keyword evidence="1" id="KW-1133">Transmembrane helix</keyword>
<feature type="transmembrane region" description="Helical" evidence="1">
    <location>
        <begin position="245"/>
        <end position="265"/>
    </location>
</feature>
<feature type="transmembrane region" description="Helical" evidence="1">
    <location>
        <begin position="59"/>
        <end position="78"/>
    </location>
</feature>
<proteinExistence type="predicted"/>
<feature type="transmembrane region" description="Helical" evidence="1">
    <location>
        <begin position="207"/>
        <end position="233"/>
    </location>
</feature>
<comment type="caution">
    <text evidence="3">The sequence shown here is derived from an EMBL/GenBank/DDBJ whole genome shotgun (WGS) entry which is preliminary data.</text>
</comment>
<feature type="transmembrane region" description="Helical" evidence="1">
    <location>
        <begin position="271"/>
        <end position="293"/>
    </location>
</feature>
<sequence>MQSSKNYNETSKLHAYFDCAFAFMTFTWILFTIMAAFMQAWRNAFQKQLSTTVDVYGTTLARFLFAPIFAFSYLAFLYNQQPVTSEVSFTHKFWFYVVIAGVSQIYATALMVKLFQQKNYAIGVGLAKSEAILAALVGVLFLQEHLTAWGWVGVSIGAVAVFLLSKGRQHTELSIKTLMIGLGSGLCFAIASLLVREASLELGMLPFLHRAAWVLCSLISFQCIIMLIYLGIFSRQTLYKMWQRLGLTFKVSVCSFLASLGWFSAMSMQSVAIVKTLGQIEILFSLLISAFFFKEKLARTDHLGLWLVIVAAIMVIWA</sequence>
<name>D4XL89_ACIHA</name>
<protein>
    <submittedName>
        <fullName evidence="3">Putative membrane protein</fullName>
    </submittedName>
</protein>
<dbReference type="SUPFAM" id="SSF103481">
    <property type="entry name" value="Multidrug resistance efflux transporter EmrE"/>
    <property type="match status" value="2"/>
</dbReference>
<dbReference type="HOGENOM" id="CLU_069810_0_0_6"/>
<evidence type="ECO:0000259" key="2">
    <source>
        <dbReference type="Pfam" id="PF00892"/>
    </source>
</evidence>
<feature type="transmembrane region" description="Helical" evidence="1">
    <location>
        <begin position="119"/>
        <end position="142"/>
    </location>
</feature>
<feature type="transmembrane region" description="Helical" evidence="1">
    <location>
        <begin position="20"/>
        <end position="38"/>
    </location>
</feature>
<feature type="transmembrane region" description="Helical" evidence="1">
    <location>
        <begin position="93"/>
        <end position="112"/>
    </location>
</feature>
<keyword evidence="1" id="KW-0812">Transmembrane</keyword>
<feature type="transmembrane region" description="Helical" evidence="1">
    <location>
        <begin position="148"/>
        <end position="165"/>
    </location>
</feature>
<reference evidence="4" key="1">
    <citation type="submission" date="2010-03" db="EMBL/GenBank/DDBJ databases">
        <title>Complete sequence of Mobiluncus curtisii ATCC 43063.</title>
        <authorList>
            <person name="Muzny D."/>
            <person name="Qin X."/>
            <person name="Deng J."/>
            <person name="Jiang H."/>
            <person name="Liu Y."/>
            <person name="Qu J."/>
            <person name="Song X.-Z."/>
            <person name="Zhang L."/>
            <person name="Thornton R."/>
            <person name="Coyle M."/>
            <person name="Francisco L."/>
            <person name="Jackson L."/>
            <person name="Javaid M."/>
            <person name="Korchina V."/>
            <person name="Kovar C."/>
            <person name="Mata R."/>
            <person name="Mathew T."/>
            <person name="Ngo R."/>
            <person name="Nguyen L."/>
            <person name="Nguyen N."/>
            <person name="Okwuonu G."/>
            <person name="Ongeri F."/>
            <person name="Pham C."/>
            <person name="Simmons D."/>
            <person name="Wilczek-Boney K."/>
            <person name="Hale W."/>
            <person name="Jakkamsetti A."/>
            <person name="Pham P."/>
            <person name="Ruth R."/>
            <person name="San Lucas F."/>
            <person name="Warren J."/>
            <person name="Zhang J."/>
            <person name="Zhao Z."/>
            <person name="Zhou C."/>
            <person name="Zhu D."/>
            <person name="Lee S."/>
            <person name="Bess C."/>
            <person name="Blankenburg K."/>
            <person name="Forbes L."/>
            <person name="Fu Q."/>
            <person name="Gubbala S."/>
            <person name="Hirani K."/>
            <person name="Jayaseelan J.C."/>
            <person name="Lara F."/>
            <person name="Munidasa M."/>
            <person name="Palculict T."/>
            <person name="Patil S."/>
            <person name="Pu L.-L."/>
            <person name="Saada N."/>
            <person name="Tang L."/>
            <person name="Weissenberger G."/>
            <person name="Zhu Y."/>
            <person name="Hemphill L."/>
            <person name="Shang Y."/>
            <person name="Youmans B."/>
            <person name="Ayvaz T."/>
            <person name="Ross M."/>
            <person name="Santibanez J."/>
            <person name="Aqrawi P."/>
            <person name="Gross S."/>
            <person name="Joshi V."/>
            <person name="Fowler G."/>
            <person name="Nazareth L."/>
            <person name="Reid J."/>
            <person name="Worley K."/>
            <person name="Petrosino J."/>
            <person name="Highlander S."/>
            <person name="Gibbs R."/>
            <person name="Gibbs R."/>
        </authorList>
    </citation>
    <scope>NUCLEOTIDE SEQUENCE [LARGE SCALE GENOMIC DNA]</scope>
    <source>
        <strain evidence="4">ATCC 19194</strain>
    </source>
</reference>
<feature type="domain" description="EamA" evidence="2">
    <location>
        <begin position="27"/>
        <end position="165"/>
    </location>
</feature>
<dbReference type="EMBL" id="ADMT01000078">
    <property type="protein sequence ID" value="EFF84048.1"/>
    <property type="molecule type" value="Genomic_DNA"/>
</dbReference>
<evidence type="ECO:0000313" key="3">
    <source>
        <dbReference type="EMBL" id="EFF84048.1"/>
    </source>
</evidence>
<dbReference type="InterPro" id="IPR037185">
    <property type="entry name" value="EmrE-like"/>
</dbReference>
<feature type="transmembrane region" description="Helical" evidence="1">
    <location>
        <begin position="300"/>
        <end position="317"/>
    </location>
</feature>
<gene>
    <name evidence="3" type="ORF">HMP0015_0476</name>
</gene>
<dbReference type="Pfam" id="PF00892">
    <property type="entry name" value="EamA"/>
    <property type="match status" value="1"/>
</dbReference>
<dbReference type="AlphaFoldDB" id="D4XL89"/>
<accession>D4XL89</accession>
<evidence type="ECO:0000256" key="1">
    <source>
        <dbReference type="SAM" id="Phobius"/>
    </source>
</evidence>
<dbReference type="InterPro" id="IPR000620">
    <property type="entry name" value="EamA_dom"/>
</dbReference>
<keyword evidence="1" id="KW-0472">Membrane</keyword>
<organism evidence="3 4">
    <name type="scientific">Acinetobacter haemolyticus ATCC 19194</name>
    <dbReference type="NCBI Taxonomy" id="707232"/>
    <lineage>
        <taxon>Bacteria</taxon>
        <taxon>Pseudomonadati</taxon>
        <taxon>Pseudomonadota</taxon>
        <taxon>Gammaproteobacteria</taxon>
        <taxon>Moraxellales</taxon>
        <taxon>Moraxellaceae</taxon>
        <taxon>Acinetobacter</taxon>
    </lineage>
</organism>
<evidence type="ECO:0000313" key="4">
    <source>
        <dbReference type="Proteomes" id="UP000003085"/>
    </source>
</evidence>
<feature type="transmembrane region" description="Helical" evidence="1">
    <location>
        <begin position="177"/>
        <end position="195"/>
    </location>
</feature>
<dbReference type="GO" id="GO:0016020">
    <property type="term" value="C:membrane"/>
    <property type="evidence" value="ECO:0007669"/>
    <property type="project" value="InterPro"/>
</dbReference>